<dbReference type="EMBL" id="HF545616">
    <property type="protein sequence ID" value="CCO03774.1"/>
    <property type="molecule type" value="Genomic_DNA"/>
</dbReference>
<sequence>MTNAVDEMRAKTLFDVIKEPCGMDTILSTENLCRDFKIGDGSVVNALKNINIEIEKGKLTILRGRSGSGKTTLINILGALDKPTKGKVMFGGRDITRLSERARDDIRRYKMAFVFQSVALMSGMTAYENVDFGLRLAKYPYEERDKRTRECLRSVGLEKRMFHRPGEMSGGEQQRVAIARAIAHKPDIIFADEPTAELDTATALHVVKLFKELVARDEMTIIMTTHDPSMIDIADKVYTLEDGEIVE</sequence>
<dbReference type="InterPro" id="IPR027417">
    <property type="entry name" value="P-loop_NTPase"/>
</dbReference>
<keyword evidence="1" id="KW-0813">Transport</keyword>
<dbReference type="InterPro" id="IPR003439">
    <property type="entry name" value="ABC_transporter-like_ATP-bd"/>
</dbReference>
<dbReference type="Gene3D" id="3.40.50.300">
    <property type="entry name" value="P-loop containing nucleotide triphosphate hydrolases"/>
    <property type="match status" value="1"/>
</dbReference>
<dbReference type="GO" id="GO:0016787">
    <property type="term" value="F:hydrolase activity"/>
    <property type="evidence" value="ECO:0007669"/>
    <property type="project" value="UniProtKB-KW"/>
</dbReference>
<dbReference type="RefSeq" id="WP_412278717.1">
    <property type="nucleotide sequence ID" value="NZ_JBKVNN010000002.1"/>
</dbReference>
<dbReference type="PANTHER" id="PTHR24220">
    <property type="entry name" value="IMPORT ATP-BINDING PROTEIN"/>
    <property type="match status" value="1"/>
</dbReference>
<dbReference type="SUPFAM" id="SSF52540">
    <property type="entry name" value="P-loop containing nucleoside triphosphate hydrolases"/>
    <property type="match status" value="1"/>
</dbReference>
<dbReference type="CDD" id="cd03255">
    <property type="entry name" value="ABC_MJ0796_LolCDE_FtsE"/>
    <property type="match status" value="1"/>
</dbReference>
<dbReference type="PROSITE" id="PS50893">
    <property type="entry name" value="ABC_TRANSPORTER_2"/>
    <property type="match status" value="1"/>
</dbReference>
<organism evidence="5 6">
    <name type="scientific">Ruminococcus bicirculans</name>
    <name type="common">ex Wegman et al. 2014</name>
    <dbReference type="NCBI Taxonomy" id="1160721"/>
    <lineage>
        <taxon>Bacteria</taxon>
        <taxon>Bacillati</taxon>
        <taxon>Bacillota</taxon>
        <taxon>Clostridia</taxon>
        <taxon>Eubacteriales</taxon>
        <taxon>Oscillospiraceae</taxon>
        <taxon>Ruminococcus</taxon>
    </lineage>
</organism>
<evidence type="ECO:0000313" key="5">
    <source>
        <dbReference type="EMBL" id="CCO03774.1"/>
    </source>
</evidence>
<evidence type="ECO:0000259" key="4">
    <source>
        <dbReference type="PROSITE" id="PS50893"/>
    </source>
</evidence>
<dbReference type="SMART" id="SM00382">
    <property type="entry name" value="AAA"/>
    <property type="match status" value="1"/>
</dbReference>
<proteinExistence type="predicted"/>
<dbReference type="InterPro" id="IPR017911">
    <property type="entry name" value="MacB-like_ATP-bd"/>
</dbReference>
<evidence type="ECO:0000313" key="6">
    <source>
        <dbReference type="Proteomes" id="UP000027600"/>
    </source>
</evidence>
<reference evidence="5 6" key="1">
    <citation type="journal article" date="2014" name="Int. J. Syst. Evol. Microbiol.">
        <title>Complete genome of a new Firmicutes species belonging to the dominant human colonic microbiota ('Ruminococcus bicirculans') reveals two chromosomes and a selective capacity to utilize plant glucans.</title>
        <authorList>
            <consortium name="NISC Comparative Sequencing Program"/>
            <person name="Wegmann U."/>
            <person name="Louis P."/>
            <person name="Goesmann A."/>
            <person name="Henrissat B."/>
            <person name="Duncan S.H."/>
            <person name="Flint H.J."/>
        </authorList>
    </citation>
    <scope>NUCLEOTIDE SEQUENCE [LARGE SCALE GENOMIC DNA]</scope>
    <source>
        <strain evidence="5 6">80/3</strain>
    </source>
</reference>
<dbReference type="InterPro" id="IPR015854">
    <property type="entry name" value="ABC_transpr_LolD-like"/>
</dbReference>
<evidence type="ECO:0000256" key="1">
    <source>
        <dbReference type="ARBA" id="ARBA00022448"/>
    </source>
</evidence>
<dbReference type="InterPro" id="IPR017871">
    <property type="entry name" value="ABC_transporter-like_CS"/>
</dbReference>
<dbReference type="Proteomes" id="UP000027600">
    <property type="component" value="Chromosome I"/>
</dbReference>
<keyword evidence="5" id="KW-0378">Hydrolase</keyword>
<keyword evidence="2" id="KW-0547">Nucleotide-binding</keyword>
<dbReference type="PROSITE" id="PS00211">
    <property type="entry name" value="ABC_TRANSPORTER_1"/>
    <property type="match status" value="1"/>
</dbReference>
<evidence type="ECO:0000256" key="2">
    <source>
        <dbReference type="ARBA" id="ARBA00022741"/>
    </source>
</evidence>
<evidence type="ECO:0000256" key="3">
    <source>
        <dbReference type="ARBA" id="ARBA00022840"/>
    </source>
</evidence>
<gene>
    <name evidence="5" type="ORF">RBI_I00034</name>
</gene>
<protein>
    <submittedName>
        <fullName evidence="5">ABC transporter ATPase component</fullName>
        <ecNumber evidence="5">3.6.3.-</ecNumber>
    </submittedName>
</protein>
<keyword evidence="6" id="KW-1185">Reference proteome</keyword>
<keyword evidence="3" id="KW-0067">ATP-binding</keyword>
<name>A0ABM9QDE2_9FIRM</name>
<dbReference type="Pfam" id="PF00005">
    <property type="entry name" value="ABC_tran"/>
    <property type="match status" value="1"/>
</dbReference>
<accession>A0ABM9QDE2</accession>
<feature type="domain" description="ABC transporter" evidence="4">
    <location>
        <begin position="27"/>
        <end position="247"/>
    </location>
</feature>
<dbReference type="EC" id="3.6.3.-" evidence="5"/>
<dbReference type="InterPro" id="IPR003593">
    <property type="entry name" value="AAA+_ATPase"/>
</dbReference>